<dbReference type="PANTHER" id="PTHR24148:SF64">
    <property type="entry name" value="HETEROKARYON INCOMPATIBILITY DOMAIN-CONTAINING PROTEIN"/>
    <property type="match status" value="1"/>
</dbReference>
<evidence type="ECO:0000313" key="3">
    <source>
        <dbReference type="EMBL" id="KAL2828452.1"/>
    </source>
</evidence>
<gene>
    <name evidence="3" type="ORF">BDW59DRAFT_159658</name>
</gene>
<proteinExistence type="predicted"/>
<protein>
    <submittedName>
        <fullName evidence="3">Heterokaryon incompatibility protein-domain-containing protein</fullName>
    </submittedName>
</protein>
<dbReference type="EMBL" id="JBFXLS010000020">
    <property type="protein sequence ID" value="KAL2828452.1"/>
    <property type="molecule type" value="Genomic_DNA"/>
</dbReference>
<dbReference type="Proteomes" id="UP001610335">
    <property type="component" value="Unassembled WGS sequence"/>
</dbReference>
<evidence type="ECO:0000256" key="1">
    <source>
        <dbReference type="SAM" id="MobiDB-lite"/>
    </source>
</evidence>
<reference evidence="3 4" key="1">
    <citation type="submission" date="2024-07" db="EMBL/GenBank/DDBJ databases">
        <title>Section-level genome sequencing and comparative genomics of Aspergillus sections Usti and Cavernicolus.</title>
        <authorList>
            <consortium name="Lawrence Berkeley National Laboratory"/>
            <person name="Nybo J.L."/>
            <person name="Vesth T.C."/>
            <person name="Theobald S."/>
            <person name="Frisvad J.C."/>
            <person name="Larsen T.O."/>
            <person name="Kjaerboelling I."/>
            <person name="Rothschild-Mancinelli K."/>
            <person name="Lyhne E.K."/>
            <person name="Kogle M.E."/>
            <person name="Barry K."/>
            <person name="Clum A."/>
            <person name="Na H."/>
            <person name="Ledsgaard L."/>
            <person name="Lin J."/>
            <person name="Lipzen A."/>
            <person name="Kuo A."/>
            <person name="Riley R."/>
            <person name="Mondo S."/>
            <person name="LaButti K."/>
            <person name="Haridas S."/>
            <person name="Pangalinan J."/>
            <person name="Salamov A.A."/>
            <person name="Simmons B.A."/>
            <person name="Magnuson J.K."/>
            <person name="Chen J."/>
            <person name="Drula E."/>
            <person name="Henrissat B."/>
            <person name="Wiebenga A."/>
            <person name="Lubbers R.J."/>
            <person name="Gomes A.C."/>
            <person name="Makela M.R."/>
            <person name="Stajich J."/>
            <person name="Grigoriev I.V."/>
            <person name="Mortensen U.H."/>
            <person name="De vries R.P."/>
            <person name="Baker S.E."/>
            <person name="Andersen M.R."/>
        </authorList>
    </citation>
    <scope>NUCLEOTIDE SEQUENCE [LARGE SCALE GENOMIC DNA]</scope>
    <source>
        <strain evidence="3 4">CBS 600.67</strain>
    </source>
</reference>
<name>A0ABR4ILH6_9EURO</name>
<dbReference type="InterPro" id="IPR052895">
    <property type="entry name" value="HetReg/Transcr_Mod"/>
</dbReference>
<keyword evidence="4" id="KW-1185">Reference proteome</keyword>
<dbReference type="Pfam" id="PF06985">
    <property type="entry name" value="HET"/>
    <property type="match status" value="1"/>
</dbReference>
<feature type="compositionally biased region" description="Polar residues" evidence="1">
    <location>
        <begin position="365"/>
        <end position="383"/>
    </location>
</feature>
<feature type="domain" description="Heterokaryon incompatibility" evidence="2">
    <location>
        <begin position="61"/>
        <end position="202"/>
    </location>
</feature>
<feature type="region of interest" description="Disordered" evidence="1">
    <location>
        <begin position="363"/>
        <end position="394"/>
    </location>
</feature>
<organism evidence="3 4">
    <name type="scientific">Aspergillus cavernicola</name>
    <dbReference type="NCBI Taxonomy" id="176166"/>
    <lineage>
        <taxon>Eukaryota</taxon>
        <taxon>Fungi</taxon>
        <taxon>Dikarya</taxon>
        <taxon>Ascomycota</taxon>
        <taxon>Pezizomycotina</taxon>
        <taxon>Eurotiomycetes</taxon>
        <taxon>Eurotiomycetidae</taxon>
        <taxon>Eurotiales</taxon>
        <taxon>Aspergillaceae</taxon>
        <taxon>Aspergillus</taxon>
        <taxon>Aspergillus subgen. Nidulantes</taxon>
    </lineage>
</organism>
<comment type="caution">
    <text evidence="3">The sequence shown here is derived from an EMBL/GenBank/DDBJ whole genome shotgun (WGS) entry which is preliminary data.</text>
</comment>
<sequence>MEHPSDGFYSELRRGQFRLLTVHEGQGNDELHCTLQVRTLYRHILRRDHPPVIEAPDPEPYDALSYSWGSFEPRHCLTIIHNNYPHTVQIFPNLKAALLQLRDPHTPRSLWVDALCINQRDETEKSGQVKEMTRIYNNARGVCVWLGEADRESTRAIDFIRYQLQQDDSDSLMEDEQLAGEWAALSRLIRRPWFSRRWIIQEIALARSATVHCGPESMPWDDFADAIALFVHGQPRIQRACRNSKEFKNDSNYLGDLGESAAARLVNTANSIFIKSHDGGILDRRLSLEELMCALHIFETSDPRDALYAIISIASDARPGFKISDEAEGAYGGDYVSLSPLSSSPNADESLSPVIPTHLHPHSASIESRTGNGNLGATLSANSGRKRAFSDTGSHDGPFTRLKVDESSSEFISASLNGINADSEVPAIVLEVIQPSPTAHQTPPPPGLATRGTSIDRLNERVQSPFRPQVLSLNIPRSRGSFSSVSSSRADDAATKAAKRWCRNYRDHHIPVDYTKSLYEVCVDVLNFTFKASNSLDMICRPWAPTDLSLQPLPSWIPTTSKNSFGLAKNGVCTRVNADPLVGGPGPGPIFYRAAKSTPALWQFDESDDGKPCLIVTGFVLGTISMKTSPAISGVIPGEWTEAVQWTNPSIPPPQPFWQTLVGDRNEKGERPGNLWKKACQMAFGYRPQLGDLNVTEVLTRDLQDHVRKYLERVQRTVWSRRLAVLSDGSLLLVPRGAKKGDQVCIINGCSVPILLHQVESRKKDYFGAEMHEKMDGVYEPVACYRMIGECYVHGMMDGEAPVIKRRRGIRNQWFYLI</sequence>
<dbReference type="InterPro" id="IPR010730">
    <property type="entry name" value="HET"/>
</dbReference>
<evidence type="ECO:0000259" key="2">
    <source>
        <dbReference type="Pfam" id="PF06985"/>
    </source>
</evidence>
<accession>A0ABR4ILH6</accession>
<evidence type="ECO:0000313" key="4">
    <source>
        <dbReference type="Proteomes" id="UP001610335"/>
    </source>
</evidence>
<dbReference type="PANTHER" id="PTHR24148">
    <property type="entry name" value="ANKYRIN REPEAT DOMAIN-CONTAINING PROTEIN 39 HOMOLOG-RELATED"/>
    <property type="match status" value="1"/>
</dbReference>